<name>A0AAX4HB90_9ASCO</name>
<gene>
    <name evidence="1" type="ORF">PUMCH_002991</name>
</gene>
<evidence type="ECO:0000313" key="2">
    <source>
        <dbReference type="Proteomes" id="UP001338582"/>
    </source>
</evidence>
<dbReference type="KEGG" id="asau:88174055"/>
<accession>A0AAX4HB90</accession>
<dbReference type="EMBL" id="CP138896">
    <property type="protein sequence ID" value="WPK25666.1"/>
    <property type="molecule type" value="Genomic_DNA"/>
</dbReference>
<dbReference type="GeneID" id="88174055"/>
<sequence>MSHLSFKSTIEPAKLKLIFELAETTSSGLSPKEYSLFWSKKLVSFILSGRYGRGFYLEDKSGDIVAGLVVSHHRAMYKEPPKGISAIPDPTAFGVNSILGLRVSHLYVKEGANEKEIVERLLGKAISAVEEELLKRELSKSSDKNDSFKQMVTDTSGKVDSTLANYYLSKKYFWFTHSSTVKELEPFGFKSSPLEGYRIPEPYLKSETVSLVLKLLELDSKLGTGKSLKLLDVKNNNDKDLIRVIMQEIELETVSQLNKSTYHSELSGGIRSSLSLTNVDTAISAAKLGSFNELTAISEQMAATSIGLSKQGSDDSVRRRSSTAFLVGVPRFSLLPDFSYLENGYEYEQLVAEKTASLGKDVASIQGAILTNELQRKSFYILWKILPGNTFQIIGMGELKTDGGFGSFGNDGSRGGDPFTRRRGSSFTGINEMGGFNFQDLDILISTAIYIANKKLVDAPVFVLLNDLPMSIPTPLLHDFFQTYMVKRLNGENEETTKESEIEYVPDFALYKLIPMLRKFGSLSISFEIDWIRNSVMQY</sequence>
<dbReference type="RefSeq" id="XP_062878048.1">
    <property type="nucleotide sequence ID" value="XM_063021978.1"/>
</dbReference>
<evidence type="ECO:0000313" key="1">
    <source>
        <dbReference type="EMBL" id="WPK25666.1"/>
    </source>
</evidence>
<dbReference type="AlphaFoldDB" id="A0AAX4HB90"/>
<dbReference type="Proteomes" id="UP001338582">
    <property type="component" value="Chromosome 3"/>
</dbReference>
<proteinExistence type="predicted"/>
<organism evidence="1 2">
    <name type="scientific">Australozyma saopauloensis</name>
    <dbReference type="NCBI Taxonomy" id="291208"/>
    <lineage>
        <taxon>Eukaryota</taxon>
        <taxon>Fungi</taxon>
        <taxon>Dikarya</taxon>
        <taxon>Ascomycota</taxon>
        <taxon>Saccharomycotina</taxon>
        <taxon>Pichiomycetes</taxon>
        <taxon>Metschnikowiaceae</taxon>
        <taxon>Australozyma</taxon>
    </lineage>
</organism>
<reference evidence="1 2" key="1">
    <citation type="submission" date="2023-10" db="EMBL/GenBank/DDBJ databases">
        <title>Draft Genome Sequence of Candida saopaulonensis from a very Premature Infant with Sepsis.</title>
        <authorList>
            <person name="Ning Y."/>
            <person name="Dai R."/>
            <person name="Xiao M."/>
            <person name="Xu Y."/>
            <person name="Yan Q."/>
            <person name="Zhang L."/>
        </authorList>
    </citation>
    <scope>NUCLEOTIDE SEQUENCE [LARGE SCALE GENOMIC DNA]</scope>
    <source>
        <strain evidence="1 2">19XY460</strain>
    </source>
</reference>
<protein>
    <submittedName>
        <fullName evidence="1">Uncharacterized protein</fullName>
    </submittedName>
</protein>
<keyword evidence="2" id="KW-1185">Reference proteome</keyword>